<dbReference type="Ensembl" id="ENSLLET00000002002.1">
    <property type="protein sequence ID" value="ENSLLEP00000001919.1"/>
    <property type="gene ID" value="ENSLLEG00000001237.1"/>
</dbReference>
<keyword evidence="10" id="KW-1185">Reference proteome</keyword>
<dbReference type="PROSITE" id="PS50240">
    <property type="entry name" value="TRYPSIN_DOM"/>
    <property type="match status" value="1"/>
</dbReference>
<feature type="signal peptide" evidence="7">
    <location>
        <begin position="1"/>
        <end position="19"/>
    </location>
</feature>
<evidence type="ECO:0000256" key="2">
    <source>
        <dbReference type="ARBA" id="ARBA00022729"/>
    </source>
</evidence>
<dbReference type="GeneTree" id="ENSGT00940000154999"/>
<protein>
    <recommendedName>
        <fullName evidence="8">Peptidase S1 domain-containing protein</fullName>
    </recommendedName>
</protein>
<dbReference type="Proteomes" id="UP000694569">
    <property type="component" value="Unplaced"/>
</dbReference>
<evidence type="ECO:0000256" key="4">
    <source>
        <dbReference type="ARBA" id="ARBA00023157"/>
    </source>
</evidence>
<evidence type="ECO:0000259" key="8">
    <source>
        <dbReference type="PROSITE" id="PS50240"/>
    </source>
</evidence>
<keyword evidence="1 6" id="KW-0645">Protease</keyword>
<keyword evidence="6" id="KW-0720">Serine protease</keyword>
<evidence type="ECO:0000313" key="9">
    <source>
        <dbReference type="Ensembl" id="ENSLLEP00000001919.1"/>
    </source>
</evidence>
<feature type="chain" id="PRO_5034090807" description="Peptidase S1 domain-containing protein" evidence="7">
    <location>
        <begin position="20"/>
        <end position="315"/>
    </location>
</feature>
<evidence type="ECO:0000256" key="1">
    <source>
        <dbReference type="ARBA" id="ARBA00022670"/>
    </source>
</evidence>
<evidence type="ECO:0000256" key="3">
    <source>
        <dbReference type="ARBA" id="ARBA00022801"/>
    </source>
</evidence>
<organism evidence="9 10">
    <name type="scientific">Leptobrachium leishanense</name>
    <name type="common">Leishan spiny toad</name>
    <dbReference type="NCBI Taxonomy" id="445787"/>
    <lineage>
        <taxon>Eukaryota</taxon>
        <taxon>Metazoa</taxon>
        <taxon>Chordata</taxon>
        <taxon>Craniata</taxon>
        <taxon>Vertebrata</taxon>
        <taxon>Euteleostomi</taxon>
        <taxon>Amphibia</taxon>
        <taxon>Batrachia</taxon>
        <taxon>Anura</taxon>
        <taxon>Pelobatoidea</taxon>
        <taxon>Megophryidae</taxon>
        <taxon>Leptobrachium</taxon>
    </lineage>
</organism>
<feature type="domain" description="Peptidase S1" evidence="8">
    <location>
        <begin position="33"/>
        <end position="276"/>
    </location>
</feature>
<dbReference type="AlphaFoldDB" id="A0A8C5LSH1"/>
<sequence>MNAAVTTLLLLSLVSPSLSSAPACGSPVVSGRIVGGADAVHGKWPWQAAVEYRATYFICGGSLINERWVLSAAHCFEDDPTPSRYSVYLGLYQLSIYSPEGKRSSVENIIINSQYNSKTMRADIALLKMTSPFTYSNYILPICLPAASVSFPAGMECWATGWGDLNSDVSLPLPYTLQEVKLPLIDYKQCDNLYHIGSLVSSSITIIYRDQICAGHAEGGKDACQGDSGGPLVCKVDSVWIQAGVVSWGDECAKRNRPGVYTLVPAFQSWIKTYVPELTFSTSDPGSGGDMTHVWTAWKVPLYCVLLFIHIYHFL</sequence>
<dbReference type="PRINTS" id="PR00722">
    <property type="entry name" value="CHYMOTRYPSIN"/>
</dbReference>
<dbReference type="InterPro" id="IPR001314">
    <property type="entry name" value="Peptidase_S1A"/>
</dbReference>
<evidence type="ECO:0000256" key="6">
    <source>
        <dbReference type="RuleBase" id="RU363034"/>
    </source>
</evidence>
<dbReference type="Gene3D" id="2.40.10.10">
    <property type="entry name" value="Trypsin-like serine proteases"/>
    <property type="match status" value="2"/>
</dbReference>
<keyword evidence="4" id="KW-1015">Disulfide bond</keyword>
<dbReference type="InterPro" id="IPR001254">
    <property type="entry name" value="Trypsin_dom"/>
</dbReference>
<dbReference type="FunFam" id="2.40.10.10:FF:000039">
    <property type="entry name" value="Brain-specific serine protease 4"/>
    <property type="match status" value="1"/>
</dbReference>
<dbReference type="PANTHER" id="PTHR24253:SF159">
    <property type="entry name" value="SERINE PROTEASE 42"/>
    <property type="match status" value="1"/>
</dbReference>
<dbReference type="OrthoDB" id="10051896at2759"/>
<dbReference type="InterPro" id="IPR033116">
    <property type="entry name" value="TRYPSIN_SER"/>
</dbReference>
<reference evidence="9" key="1">
    <citation type="submission" date="2025-08" db="UniProtKB">
        <authorList>
            <consortium name="Ensembl"/>
        </authorList>
    </citation>
    <scope>IDENTIFICATION</scope>
</reference>
<dbReference type="InterPro" id="IPR009003">
    <property type="entry name" value="Peptidase_S1_PA"/>
</dbReference>
<dbReference type="PROSITE" id="PS00134">
    <property type="entry name" value="TRYPSIN_HIS"/>
    <property type="match status" value="1"/>
</dbReference>
<dbReference type="GO" id="GO:0006508">
    <property type="term" value="P:proteolysis"/>
    <property type="evidence" value="ECO:0007669"/>
    <property type="project" value="UniProtKB-KW"/>
</dbReference>
<reference evidence="9" key="2">
    <citation type="submission" date="2025-09" db="UniProtKB">
        <authorList>
            <consortium name="Ensembl"/>
        </authorList>
    </citation>
    <scope>IDENTIFICATION</scope>
</reference>
<dbReference type="PROSITE" id="PS00135">
    <property type="entry name" value="TRYPSIN_SER"/>
    <property type="match status" value="1"/>
</dbReference>
<evidence type="ECO:0000256" key="5">
    <source>
        <dbReference type="ARBA" id="ARBA00023180"/>
    </source>
</evidence>
<accession>A0A8C5LSH1</accession>
<dbReference type="SMART" id="SM00020">
    <property type="entry name" value="Tryp_SPc"/>
    <property type="match status" value="1"/>
</dbReference>
<dbReference type="Pfam" id="PF00089">
    <property type="entry name" value="Trypsin"/>
    <property type="match status" value="1"/>
</dbReference>
<dbReference type="GO" id="GO:0004252">
    <property type="term" value="F:serine-type endopeptidase activity"/>
    <property type="evidence" value="ECO:0007669"/>
    <property type="project" value="InterPro"/>
</dbReference>
<keyword evidence="2 7" id="KW-0732">Signal</keyword>
<proteinExistence type="predicted"/>
<evidence type="ECO:0000313" key="10">
    <source>
        <dbReference type="Proteomes" id="UP000694569"/>
    </source>
</evidence>
<dbReference type="CDD" id="cd00190">
    <property type="entry name" value="Tryp_SPc"/>
    <property type="match status" value="1"/>
</dbReference>
<dbReference type="InterPro" id="IPR043504">
    <property type="entry name" value="Peptidase_S1_PA_chymotrypsin"/>
</dbReference>
<keyword evidence="3 6" id="KW-0378">Hydrolase</keyword>
<dbReference type="SUPFAM" id="SSF50494">
    <property type="entry name" value="Trypsin-like serine proteases"/>
    <property type="match status" value="1"/>
</dbReference>
<evidence type="ECO:0000256" key="7">
    <source>
        <dbReference type="SAM" id="SignalP"/>
    </source>
</evidence>
<keyword evidence="5" id="KW-0325">Glycoprotein</keyword>
<dbReference type="InterPro" id="IPR018114">
    <property type="entry name" value="TRYPSIN_HIS"/>
</dbReference>
<name>A0A8C5LSH1_9ANUR</name>
<dbReference type="PANTHER" id="PTHR24253">
    <property type="entry name" value="TRANSMEMBRANE PROTEASE SERINE"/>
    <property type="match status" value="1"/>
</dbReference>